<dbReference type="AlphaFoldDB" id="A0AAD2JHX7"/>
<gene>
    <name evidence="1" type="ORF">CYCCA115_LOCUS13359</name>
</gene>
<evidence type="ECO:0000313" key="2">
    <source>
        <dbReference type="Proteomes" id="UP001295423"/>
    </source>
</evidence>
<evidence type="ECO:0000313" key="1">
    <source>
        <dbReference type="EMBL" id="CAJ1952030.1"/>
    </source>
</evidence>
<protein>
    <submittedName>
        <fullName evidence="1">Uncharacterized protein</fullName>
    </submittedName>
</protein>
<name>A0AAD2JHX7_9STRA</name>
<proteinExistence type="predicted"/>
<organism evidence="1 2">
    <name type="scientific">Cylindrotheca closterium</name>
    <dbReference type="NCBI Taxonomy" id="2856"/>
    <lineage>
        <taxon>Eukaryota</taxon>
        <taxon>Sar</taxon>
        <taxon>Stramenopiles</taxon>
        <taxon>Ochrophyta</taxon>
        <taxon>Bacillariophyta</taxon>
        <taxon>Bacillariophyceae</taxon>
        <taxon>Bacillariophycidae</taxon>
        <taxon>Bacillariales</taxon>
        <taxon>Bacillariaceae</taxon>
        <taxon>Cylindrotheca</taxon>
    </lineage>
</organism>
<sequence>MFCINTFSISNFQLAVQALSQELAALRDKDDTVAFSNVTSTVFNEVMTSLDIEQVAAPWQNRPPCPQCDMTFEWGAAKEDNTENRKGYMAYLKELGFPDSVCLFDALNAKELLETDLPPTKPRMKGSIGVVVLAAHNPNISTAKHSILMGIELKKDKNQEQDKIQKQAVLQHCAASRLNHTTGVLTLMTDLNDRWHFYWFKQESRHLMKLEASRSEAVYLIKHFLDDPSENDSFPESFLTRAPWDSILGSMSGEMKSSG</sequence>
<keyword evidence="2" id="KW-1185">Reference proteome</keyword>
<dbReference type="EMBL" id="CAKOGP040001794">
    <property type="protein sequence ID" value="CAJ1952030.1"/>
    <property type="molecule type" value="Genomic_DNA"/>
</dbReference>
<comment type="caution">
    <text evidence="1">The sequence shown here is derived from an EMBL/GenBank/DDBJ whole genome shotgun (WGS) entry which is preliminary data.</text>
</comment>
<dbReference type="Proteomes" id="UP001295423">
    <property type="component" value="Unassembled WGS sequence"/>
</dbReference>
<reference evidence="1" key="1">
    <citation type="submission" date="2023-08" db="EMBL/GenBank/DDBJ databases">
        <authorList>
            <person name="Audoor S."/>
            <person name="Bilcke G."/>
        </authorList>
    </citation>
    <scope>NUCLEOTIDE SEQUENCE</scope>
</reference>
<accession>A0AAD2JHX7</accession>